<accession>A0A4S1E1I1</accession>
<evidence type="ECO:0000313" key="3">
    <source>
        <dbReference type="EMBL" id="TGV04466.1"/>
    </source>
</evidence>
<dbReference type="OrthoDB" id="1111222at2"/>
<keyword evidence="1" id="KW-1133">Transmembrane helix</keyword>
<dbReference type="InterPro" id="IPR025646">
    <property type="entry name" value="DUF4350"/>
</dbReference>
<gene>
    <name evidence="3" type="ORF">EM932_02775</name>
</gene>
<evidence type="ECO:0000256" key="1">
    <source>
        <dbReference type="SAM" id="Phobius"/>
    </source>
</evidence>
<keyword evidence="1" id="KW-0472">Membrane</keyword>
<evidence type="ECO:0000313" key="4">
    <source>
        <dbReference type="Proteomes" id="UP000307602"/>
    </source>
</evidence>
<name>A0A4S1E1I1_9FLAO</name>
<dbReference type="EMBL" id="SRSO01000002">
    <property type="protein sequence ID" value="TGV04466.1"/>
    <property type="molecule type" value="Genomic_DNA"/>
</dbReference>
<feature type="transmembrane region" description="Helical" evidence="1">
    <location>
        <begin position="272"/>
        <end position="289"/>
    </location>
</feature>
<keyword evidence="1" id="KW-0812">Transmembrane</keyword>
<dbReference type="Pfam" id="PF14258">
    <property type="entry name" value="DUF4350"/>
    <property type="match status" value="1"/>
</dbReference>
<protein>
    <submittedName>
        <fullName evidence="3">DUF4350 domain-containing protein</fullName>
    </submittedName>
</protein>
<dbReference type="Proteomes" id="UP000307602">
    <property type="component" value="Unassembled WGS sequence"/>
</dbReference>
<proteinExistence type="predicted"/>
<dbReference type="AlphaFoldDB" id="A0A4S1E1I1"/>
<comment type="caution">
    <text evidence="3">The sequence shown here is derived from an EMBL/GenBank/DDBJ whole genome shotgun (WGS) entry which is preliminary data.</text>
</comment>
<organism evidence="3 4">
    <name type="scientific">Flavivirga rizhaonensis</name>
    <dbReference type="NCBI Taxonomy" id="2559571"/>
    <lineage>
        <taxon>Bacteria</taxon>
        <taxon>Pseudomonadati</taxon>
        <taxon>Bacteroidota</taxon>
        <taxon>Flavobacteriia</taxon>
        <taxon>Flavobacteriales</taxon>
        <taxon>Flavobacteriaceae</taxon>
        <taxon>Flavivirga</taxon>
    </lineage>
</organism>
<evidence type="ECO:0000259" key="2">
    <source>
        <dbReference type="Pfam" id="PF14258"/>
    </source>
</evidence>
<dbReference type="RefSeq" id="WP_135875256.1">
    <property type="nucleotide sequence ID" value="NZ_SRSO01000002.1"/>
</dbReference>
<keyword evidence="4" id="KW-1185">Reference proteome</keyword>
<sequence length="402" mass="46791">MKKILPILIIIVALVITAAVVIGVKRTKTVNWEESFNEKSNEPYGLSIFYKELSNLFKDFKIRTVFHQPSSYLSANSEGGYGKHVAEGSYIIIGNSDYLENDSIDELLNFVDAGNTLFISDYYFSQKIHDTLDIDVNYIPNEKEDSISHQSLKYIGIESTIIDKNGGDYYFSRFDSINFNVLGYSKIDYKHANFIQVPFGDGNIYLHLEPKAFTNYNILKEDRYKYVEGLISYLPENNVYFDSYTKIQTGYDGEVEKESNLSWFLEQLSFRWAWYTALIFGILFMIFNAKRRQRIIKIIKPLQNTTIAFVKTVSNLYFDTQDHKNLIDKKITYFLEKIRIDYNLDTSTLNDEFIVKLAAKTGKKKDDVKKLINYINSLRSKDDLFEDNLIKLNKLIEAFYTT</sequence>
<reference evidence="3 4" key="1">
    <citation type="submission" date="2019-04" db="EMBL/GenBank/DDBJ databases">
        <authorList>
            <person name="Liu A."/>
        </authorList>
    </citation>
    <scope>NUCLEOTIDE SEQUENCE [LARGE SCALE GENOMIC DNA]</scope>
    <source>
        <strain evidence="3 4">RZ03</strain>
    </source>
</reference>
<feature type="domain" description="DUF4350" evidence="2">
    <location>
        <begin position="85"/>
        <end position="231"/>
    </location>
</feature>